<comment type="caution">
    <text evidence="1">The sequence shown here is derived from an EMBL/GenBank/DDBJ whole genome shotgun (WGS) entry which is preliminary data.</text>
</comment>
<feature type="non-terminal residue" evidence="1">
    <location>
        <position position="1"/>
    </location>
</feature>
<name>A0A8S2PTG7_9BILA</name>
<dbReference type="AlphaFoldDB" id="A0A8S2PTG7"/>
<dbReference type="EMBL" id="CAJOBC010026052">
    <property type="protein sequence ID" value="CAF4069367.1"/>
    <property type="molecule type" value="Genomic_DNA"/>
</dbReference>
<dbReference type="OrthoDB" id="6612379at2759"/>
<dbReference type="Proteomes" id="UP000681722">
    <property type="component" value="Unassembled WGS sequence"/>
</dbReference>
<sequence>MYLKVVHVQQANKYNIVVEPKRAVSDFEQATFNAVSNIFPN</sequence>
<reference evidence="1" key="1">
    <citation type="submission" date="2021-02" db="EMBL/GenBank/DDBJ databases">
        <authorList>
            <person name="Nowell W R."/>
        </authorList>
    </citation>
    <scope>NUCLEOTIDE SEQUENCE</scope>
</reference>
<accession>A0A8S2PTG7</accession>
<gene>
    <name evidence="1" type="ORF">SRO942_LOCUS27683</name>
</gene>
<protein>
    <submittedName>
        <fullName evidence="1">Uncharacterized protein</fullName>
    </submittedName>
</protein>
<organism evidence="1 2">
    <name type="scientific">Didymodactylos carnosus</name>
    <dbReference type="NCBI Taxonomy" id="1234261"/>
    <lineage>
        <taxon>Eukaryota</taxon>
        <taxon>Metazoa</taxon>
        <taxon>Spiralia</taxon>
        <taxon>Gnathifera</taxon>
        <taxon>Rotifera</taxon>
        <taxon>Eurotatoria</taxon>
        <taxon>Bdelloidea</taxon>
        <taxon>Philodinida</taxon>
        <taxon>Philodinidae</taxon>
        <taxon>Didymodactylos</taxon>
    </lineage>
</organism>
<feature type="non-terminal residue" evidence="1">
    <location>
        <position position="41"/>
    </location>
</feature>
<evidence type="ECO:0000313" key="2">
    <source>
        <dbReference type="Proteomes" id="UP000681722"/>
    </source>
</evidence>
<evidence type="ECO:0000313" key="1">
    <source>
        <dbReference type="EMBL" id="CAF4069367.1"/>
    </source>
</evidence>
<proteinExistence type="predicted"/>